<keyword evidence="4 5" id="KW-0472">Membrane</keyword>
<dbReference type="OrthoDB" id="2986203at2"/>
<dbReference type="PANTHER" id="PTHR37422">
    <property type="entry name" value="TEICHURONIC ACID BIOSYNTHESIS PROTEIN TUAE"/>
    <property type="match status" value="1"/>
</dbReference>
<dbReference type="Pfam" id="PF04932">
    <property type="entry name" value="Wzy_C"/>
    <property type="match status" value="1"/>
</dbReference>
<feature type="transmembrane region" description="Helical" evidence="5">
    <location>
        <begin position="83"/>
        <end position="102"/>
    </location>
</feature>
<name>A0A5P6VTV9_PSEXY</name>
<dbReference type="GO" id="GO:0016020">
    <property type="term" value="C:membrane"/>
    <property type="evidence" value="ECO:0007669"/>
    <property type="project" value="UniProtKB-SubCell"/>
</dbReference>
<feature type="transmembrane region" description="Helical" evidence="5">
    <location>
        <begin position="336"/>
        <end position="358"/>
    </location>
</feature>
<feature type="transmembrane region" description="Helical" evidence="5">
    <location>
        <begin position="305"/>
        <end position="324"/>
    </location>
</feature>
<dbReference type="GO" id="GO:0016874">
    <property type="term" value="F:ligase activity"/>
    <property type="evidence" value="ECO:0007669"/>
    <property type="project" value="UniProtKB-KW"/>
</dbReference>
<feature type="transmembrane region" description="Helical" evidence="5">
    <location>
        <begin position="217"/>
        <end position="235"/>
    </location>
</feature>
<reference evidence="8" key="1">
    <citation type="submission" date="2019-08" db="EMBL/GenBank/DDBJ databases">
        <title>Complete Genome Sequence of the Polysaccharide-Degrading Rumen Bacterium Pseudobutyrivibrio xylanivorans MA3014.</title>
        <authorList>
            <person name="Palevich N."/>
            <person name="Maclean P.H."/>
            <person name="Kelly W.J."/>
            <person name="Leahy S.C."/>
            <person name="Rakonjac J."/>
            <person name="Attwood G.T."/>
        </authorList>
    </citation>
    <scope>NUCLEOTIDE SEQUENCE [LARGE SCALE GENOMIC DNA]</scope>
    <source>
        <strain evidence="8">MA3014</strain>
    </source>
</reference>
<feature type="transmembrane region" description="Helical" evidence="5">
    <location>
        <begin position="56"/>
        <end position="77"/>
    </location>
</feature>
<feature type="transmembrane region" description="Helical" evidence="5">
    <location>
        <begin position="256"/>
        <end position="275"/>
    </location>
</feature>
<dbReference type="RefSeq" id="WP_151625018.1">
    <property type="nucleotide sequence ID" value="NZ_CP043028.1"/>
</dbReference>
<sequence>MKALVKCPVLLMGVAYFFYLINPWGWTMMIHMAPLYMIIVVVILHNNSWKVRINRLCYPFLFYTLYTIFSIVFIANLDGTNGKVIRCIYELLILIVISSYNFDKQDINFIVKCMIITCHLITIKMIFQGAVLVDDPNRHVISNFGATMDPNYLAAAYIFPIIYVFDRVLNRNRRIVELINLCFLVIGVVMIGSRGAILSILIGVLMGYLMGKHSTKHIAMGLIGVCLIIVIYSLLPSYFAGRYSFASLHNDNGSNYLRFNLWKTCFAIFLTNPIWGRGGNSMQNFGPEYGAYKNLLAHSTYLDTLADYGLIGGLLFFLFLLLIVKMSFNSRNSLTFGVMCGTLVCSIFISAEHSAFFWQNIIVCLILNKEKEMETYFMHLIHDGYATSLL</sequence>
<organism evidence="7 8">
    <name type="scientific">Pseudobutyrivibrio xylanivorans</name>
    <dbReference type="NCBI Taxonomy" id="185007"/>
    <lineage>
        <taxon>Bacteria</taxon>
        <taxon>Bacillati</taxon>
        <taxon>Bacillota</taxon>
        <taxon>Clostridia</taxon>
        <taxon>Lachnospirales</taxon>
        <taxon>Lachnospiraceae</taxon>
        <taxon>Pseudobutyrivibrio</taxon>
    </lineage>
</organism>
<evidence type="ECO:0000313" key="8">
    <source>
        <dbReference type="Proteomes" id="UP000327030"/>
    </source>
</evidence>
<comment type="subcellular location">
    <subcellularLocation>
        <location evidence="1">Membrane</location>
        <topology evidence="1">Multi-pass membrane protein</topology>
    </subcellularLocation>
</comment>
<feature type="transmembrane region" description="Helical" evidence="5">
    <location>
        <begin position="181"/>
        <end position="211"/>
    </location>
</feature>
<evidence type="ECO:0000256" key="1">
    <source>
        <dbReference type="ARBA" id="ARBA00004141"/>
    </source>
</evidence>
<evidence type="ECO:0000256" key="2">
    <source>
        <dbReference type="ARBA" id="ARBA00022692"/>
    </source>
</evidence>
<keyword evidence="7" id="KW-0436">Ligase</keyword>
<protein>
    <submittedName>
        <fullName evidence="7">O-antigen ligase family protein</fullName>
    </submittedName>
</protein>
<dbReference type="InterPro" id="IPR051533">
    <property type="entry name" value="WaaL-like"/>
</dbReference>
<dbReference type="PANTHER" id="PTHR37422:SF13">
    <property type="entry name" value="LIPOPOLYSACCHARIDE BIOSYNTHESIS PROTEIN PA4999-RELATED"/>
    <property type="match status" value="1"/>
</dbReference>
<feature type="transmembrane region" description="Helical" evidence="5">
    <location>
        <begin position="109"/>
        <end position="132"/>
    </location>
</feature>
<evidence type="ECO:0000256" key="3">
    <source>
        <dbReference type="ARBA" id="ARBA00022989"/>
    </source>
</evidence>
<dbReference type="KEGG" id="pxv:FXF36_13680"/>
<dbReference type="EMBL" id="CP043028">
    <property type="protein sequence ID" value="QFJ55860.1"/>
    <property type="molecule type" value="Genomic_DNA"/>
</dbReference>
<proteinExistence type="predicted"/>
<evidence type="ECO:0000313" key="7">
    <source>
        <dbReference type="EMBL" id="QFJ55860.1"/>
    </source>
</evidence>
<feature type="transmembrane region" description="Helical" evidence="5">
    <location>
        <begin position="152"/>
        <end position="169"/>
    </location>
</feature>
<dbReference type="InterPro" id="IPR007016">
    <property type="entry name" value="O-antigen_ligase-rel_domated"/>
</dbReference>
<keyword evidence="2 5" id="KW-0812">Transmembrane</keyword>
<keyword evidence="3 5" id="KW-1133">Transmembrane helix</keyword>
<accession>A0A5P6VTV9</accession>
<feature type="transmembrane region" description="Helical" evidence="5">
    <location>
        <begin position="24"/>
        <end position="44"/>
    </location>
</feature>
<feature type="domain" description="O-antigen ligase-related" evidence="6">
    <location>
        <begin position="181"/>
        <end position="317"/>
    </location>
</feature>
<dbReference type="AlphaFoldDB" id="A0A5P6VTV9"/>
<evidence type="ECO:0000256" key="4">
    <source>
        <dbReference type="ARBA" id="ARBA00023136"/>
    </source>
</evidence>
<gene>
    <name evidence="7" type="ORF">FXF36_13680</name>
</gene>
<dbReference type="Proteomes" id="UP000327030">
    <property type="component" value="Chromosome 1"/>
</dbReference>
<evidence type="ECO:0000259" key="6">
    <source>
        <dbReference type="Pfam" id="PF04932"/>
    </source>
</evidence>
<evidence type="ECO:0000256" key="5">
    <source>
        <dbReference type="SAM" id="Phobius"/>
    </source>
</evidence>